<reference evidence="1 2" key="1">
    <citation type="submission" date="2013-01" db="EMBL/GenBank/DDBJ databases">
        <title>The Genome Sequence of Butyricicoccus pullicaecorum 1.2.</title>
        <authorList>
            <consortium name="The Broad Institute Genome Sequencing Platform"/>
            <person name="Earl A."/>
            <person name="Ward D."/>
            <person name="Feldgarden M."/>
            <person name="Gevers D."/>
            <person name="Van Immerseel F."/>
            <person name="Eeckhaut V."/>
            <person name="Walker B."/>
            <person name="Young S.K."/>
            <person name="Zeng Q."/>
            <person name="Gargeya S."/>
            <person name="Fitzgerald M."/>
            <person name="Haas B."/>
            <person name="Abouelleil A."/>
            <person name="Alvarado L."/>
            <person name="Arachchi H.M."/>
            <person name="Berlin A.M."/>
            <person name="Chapman S.B."/>
            <person name="Dewar J."/>
            <person name="Goldberg J."/>
            <person name="Griggs A."/>
            <person name="Gujja S."/>
            <person name="Hansen M."/>
            <person name="Howarth C."/>
            <person name="Imamovic A."/>
            <person name="Larimer J."/>
            <person name="McCowan C."/>
            <person name="Murphy C."/>
            <person name="Neiman D."/>
            <person name="Pearson M."/>
            <person name="Priest M."/>
            <person name="Roberts A."/>
            <person name="Saif S."/>
            <person name="Shea T."/>
            <person name="Sisk P."/>
            <person name="Sykes S."/>
            <person name="Wortman J."/>
            <person name="Nusbaum C."/>
            <person name="Birren B."/>
        </authorList>
    </citation>
    <scope>NUCLEOTIDE SEQUENCE [LARGE SCALE GENOMIC DNA]</scope>
    <source>
        <strain evidence="1 2">1.2</strain>
    </source>
</reference>
<accession>R8W1H2</accession>
<dbReference type="EMBL" id="AQOB01000004">
    <property type="protein sequence ID" value="EOQ38549.1"/>
    <property type="molecule type" value="Genomic_DNA"/>
</dbReference>
<evidence type="ECO:0000313" key="1">
    <source>
        <dbReference type="EMBL" id="EOQ38549.1"/>
    </source>
</evidence>
<name>R8W1H2_9FIRM</name>
<dbReference type="HOGENOM" id="CLU_3363907_0_0_9"/>
<comment type="caution">
    <text evidence="1">The sequence shown here is derived from an EMBL/GenBank/DDBJ whole genome shotgun (WGS) entry which is preliminary data.</text>
</comment>
<keyword evidence="2" id="KW-1185">Reference proteome</keyword>
<organism evidence="1 2">
    <name type="scientific">Butyricicoccus pullicaecorum 1.2</name>
    <dbReference type="NCBI Taxonomy" id="1203606"/>
    <lineage>
        <taxon>Bacteria</taxon>
        <taxon>Bacillati</taxon>
        <taxon>Bacillota</taxon>
        <taxon>Clostridia</taxon>
        <taxon>Eubacteriales</taxon>
        <taxon>Butyricicoccaceae</taxon>
        <taxon>Butyricicoccus</taxon>
    </lineage>
</organism>
<protein>
    <submittedName>
        <fullName evidence="1">Uncharacterized protein</fullName>
    </submittedName>
</protein>
<gene>
    <name evidence="1" type="ORF">HMPREF1526_01587</name>
</gene>
<dbReference type="AlphaFoldDB" id="R8W1H2"/>
<evidence type="ECO:0000313" key="2">
    <source>
        <dbReference type="Proteomes" id="UP000013981"/>
    </source>
</evidence>
<proteinExistence type="predicted"/>
<sequence>MGKKLDLLAEGFFYALANANRMTPPVVDEYLRRAK</sequence>
<dbReference type="Proteomes" id="UP000013981">
    <property type="component" value="Unassembled WGS sequence"/>
</dbReference>